<accession>A0A0W8G4U2</accession>
<dbReference type="PROSITE" id="PS51733">
    <property type="entry name" value="BPL_LPL_CATALYTIC"/>
    <property type="match status" value="1"/>
</dbReference>
<organism evidence="2">
    <name type="scientific">hydrocarbon metagenome</name>
    <dbReference type="NCBI Taxonomy" id="938273"/>
    <lineage>
        <taxon>unclassified sequences</taxon>
        <taxon>metagenomes</taxon>
        <taxon>ecological metagenomes</taxon>
    </lineage>
</organism>
<dbReference type="GO" id="GO:0004077">
    <property type="term" value="F:biotin--[biotin carboxyl-carrier protein] ligase activity"/>
    <property type="evidence" value="ECO:0007669"/>
    <property type="project" value="UniProtKB-EC"/>
</dbReference>
<dbReference type="AlphaFoldDB" id="A0A0W8G4U2"/>
<dbReference type="Gene3D" id="3.30.930.10">
    <property type="entry name" value="Bira Bifunctional Protein, Domain 2"/>
    <property type="match status" value="1"/>
</dbReference>
<evidence type="ECO:0000313" key="2">
    <source>
        <dbReference type="EMBL" id="KUG28154.1"/>
    </source>
</evidence>
<evidence type="ECO:0000259" key="1">
    <source>
        <dbReference type="PROSITE" id="PS51733"/>
    </source>
</evidence>
<proteinExistence type="predicted"/>
<name>A0A0W8G4U2_9ZZZZ</name>
<dbReference type="InterPro" id="IPR045864">
    <property type="entry name" value="aa-tRNA-synth_II/BPL/LPL"/>
</dbReference>
<sequence>MMIRVLGHDPSGQADDLDPARAAACHAAWADFFRESGGVSGWEETAGPCGIRYRVPGGQAAAGEQGPRLTVCGPCGSALDVAWNLIREGDMAPWDVVLAVSQRGGRGQMRRAWESPPGNVYAALAWPPGFPGPESFLPVFVGYLLAEYLATKGVTASFKWPNDLLAGGKKVGGTLLEERGGRLVAGMGINLSSAPDTEKLRPDHAFPAGALAESGLFLPPVPLTADLVKFLQTCYHDCVTATCSFPPLARIERRLAFLGREVLVREGGSDVYMARVLGLAGDGGLRLMRRVDGTNRECVIHSGGITPPLT</sequence>
<keyword evidence="2" id="KW-0436">Ligase</keyword>
<dbReference type="InterPro" id="IPR004143">
    <property type="entry name" value="BPL_LPL_catalytic"/>
</dbReference>
<dbReference type="SUPFAM" id="SSF55681">
    <property type="entry name" value="Class II aaRS and biotin synthetases"/>
    <property type="match status" value="1"/>
</dbReference>
<dbReference type="EMBL" id="LNQE01000256">
    <property type="protein sequence ID" value="KUG28154.1"/>
    <property type="molecule type" value="Genomic_DNA"/>
</dbReference>
<reference evidence="2" key="1">
    <citation type="journal article" date="2015" name="Proc. Natl. Acad. Sci. U.S.A.">
        <title>Networks of energetic and metabolic interactions define dynamics in microbial communities.</title>
        <authorList>
            <person name="Embree M."/>
            <person name="Liu J.K."/>
            <person name="Al-Bassam M.M."/>
            <person name="Zengler K."/>
        </authorList>
    </citation>
    <scope>NUCLEOTIDE SEQUENCE</scope>
</reference>
<comment type="caution">
    <text evidence="2">The sequence shown here is derived from an EMBL/GenBank/DDBJ whole genome shotgun (WGS) entry which is preliminary data.</text>
</comment>
<feature type="domain" description="BPL/LPL catalytic" evidence="1">
    <location>
        <begin position="63"/>
        <end position="239"/>
    </location>
</feature>
<dbReference type="PANTHER" id="PTHR12835:SF5">
    <property type="entry name" value="BIOTIN--PROTEIN LIGASE"/>
    <property type="match status" value="1"/>
</dbReference>
<dbReference type="EC" id="6.3.4.15" evidence="2"/>
<dbReference type="GO" id="GO:0005737">
    <property type="term" value="C:cytoplasm"/>
    <property type="evidence" value="ECO:0007669"/>
    <property type="project" value="TreeGrafter"/>
</dbReference>
<protein>
    <submittedName>
        <fullName evidence="2">Biotin-protein ligase</fullName>
        <ecNumber evidence="2">6.3.4.15</ecNumber>
    </submittedName>
</protein>
<dbReference type="Pfam" id="PF03099">
    <property type="entry name" value="BPL_LplA_LipB"/>
    <property type="match status" value="1"/>
</dbReference>
<gene>
    <name evidence="2" type="ORF">ASZ90_001999</name>
</gene>
<dbReference type="PANTHER" id="PTHR12835">
    <property type="entry name" value="BIOTIN PROTEIN LIGASE"/>
    <property type="match status" value="1"/>
</dbReference>